<evidence type="ECO:0000313" key="1">
    <source>
        <dbReference type="EMBL" id="MBA5247268.1"/>
    </source>
</evidence>
<dbReference type="Pfam" id="PF22817">
    <property type="entry name" value="ApeP-like"/>
    <property type="match status" value="1"/>
</dbReference>
<reference evidence="1" key="3">
    <citation type="submission" date="2020-07" db="EMBL/GenBank/DDBJ databases">
        <authorList>
            <person name="Yang C."/>
        </authorList>
    </citation>
    <scope>NUCLEOTIDE SEQUENCE</scope>
    <source>
        <strain evidence="1">Cx-624</strain>
    </source>
</reference>
<evidence type="ECO:0000313" key="3">
    <source>
        <dbReference type="Proteomes" id="UP000515349"/>
    </source>
</evidence>
<dbReference type="InterPro" id="IPR029069">
    <property type="entry name" value="HotDog_dom_sf"/>
</dbReference>
<accession>A0A7D7QU77</accession>
<dbReference type="Gene3D" id="3.10.129.10">
    <property type="entry name" value="Hotdog Thioesterase"/>
    <property type="match status" value="1"/>
</dbReference>
<reference evidence="2 3" key="1">
    <citation type="submission" date="2020-07" db="EMBL/GenBank/DDBJ databases">
        <title>Chryseobacterium sp.cx-624.</title>
        <authorList>
            <person name="Yang C."/>
        </authorList>
    </citation>
    <scope>NUCLEOTIDE SEQUENCE [LARGE SCALE GENOMIC DNA]</scope>
    <source>
        <strain evidence="2">Cx-624</strain>
        <strain evidence="3">cx-624</strain>
    </source>
</reference>
<dbReference type="InterPro" id="IPR016776">
    <property type="entry name" value="ApeP-like_dehydratase"/>
</dbReference>
<dbReference type="AlphaFoldDB" id="A0A7D7QU77"/>
<dbReference type="SUPFAM" id="SSF54637">
    <property type="entry name" value="Thioesterase/thiol ester dehydrase-isomerase"/>
    <property type="match status" value="1"/>
</dbReference>
<proteinExistence type="predicted"/>
<name>A0A7D7QU77_9FLAO</name>
<evidence type="ECO:0000313" key="2">
    <source>
        <dbReference type="EMBL" id="QMS99588.1"/>
    </source>
</evidence>
<dbReference type="Proteomes" id="UP000539710">
    <property type="component" value="Unassembled WGS sequence"/>
</dbReference>
<sequence length="129" mass="14512">MLMVDRILDIRKEEVITSFRIQPDNIFVDKGFFVESGLIENVAQTCSAITGQDFGDEIRNHEDPGSRVIGFITNIKKVKIHELPPIGSEIISKAHLNSQFGDICTISCMTYLEDRLLVEAEISLFIKAL</sequence>
<dbReference type="EMBL" id="CP059472">
    <property type="protein sequence ID" value="QMS99588.1"/>
    <property type="molecule type" value="Genomic_DNA"/>
</dbReference>
<evidence type="ECO:0000313" key="4">
    <source>
        <dbReference type="Proteomes" id="UP000539710"/>
    </source>
</evidence>
<dbReference type="KEGG" id="cbau:H1R16_06625"/>
<gene>
    <name evidence="2" type="ORF">H1R16_06625</name>
    <name evidence="1" type="ORF">H2507_08815</name>
</gene>
<reference evidence="4" key="2">
    <citation type="submission" date="2020-07" db="EMBL/GenBank/DDBJ databases">
        <title>Flavobacterium sp. xlx-214.</title>
        <authorList>
            <person name="Yang C."/>
        </authorList>
    </citation>
    <scope>NUCLEOTIDE SEQUENCE [LARGE SCALE GENOMIC DNA]</scope>
    <source>
        <strain evidence="4">CX-624</strain>
    </source>
</reference>
<dbReference type="Proteomes" id="UP000515349">
    <property type="component" value="Chromosome"/>
</dbReference>
<dbReference type="EMBL" id="JACEUX010000002">
    <property type="protein sequence ID" value="MBA5247268.1"/>
    <property type="molecule type" value="Genomic_DNA"/>
</dbReference>
<keyword evidence="4" id="KW-1185">Reference proteome</keyword>
<organism evidence="2 3">
    <name type="scientific">Marnyiella aurantia</name>
    <dbReference type="NCBI Taxonomy" id="2758037"/>
    <lineage>
        <taxon>Bacteria</taxon>
        <taxon>Pseudomonadati</taxon>
        <taxon>Bacteroidota</taxon>
        <taxon>Flavobacteriia</taxon>
        <taxon>Flavobacteriales</taxon>
        <taxon>Weeksellaceae</taxon>
        <taxon>Marnyiella</taxon>
    </lineage>
</organism>
<protein>
    <submittedName>
        <fullName evidence="2">ABC transporter permease</fullName>
    </submittedName>
</protein>